<reference evidence="13 14" key="1">
    <citation type="submission" date="2018-05" db="EMBL/GenBank/DDBJ databases">
        <title>Leucothrix arctica sp. nov., isolated from Arctic seawater.</title>
        <authorList>
            <person name="Choi A."/>
            <person name="Baek K."/>
        </authorList>
    </citation>
    <scope>NUCLEOTIDE SEQUENCE [LARGE SCALE GENOMIC DNA]</scope>
    <source>
        <strain evidence="13 14">IMCC9719</strain>
    </source>
</reference>
<dbReference type="EC" id="6.1.1.14" evidence="11"/>
<dbReference type="InterPro" id="IPR015944">
    <property type="entry name" value="Gly-tRNA-synth_bsu"/>
</dbReference>
<dbReference type="Pfam" id="PF05746">
    <property type="entry name" value="DALR_1"/>
    <property type="match status" value="1"/>
</dbReference>
<dbReference type="AlphaFoldDB" id="A0A317CCW6"/>
<evidence type="ECO:0000256" key="8">
    <source>
        <dbReference type="ARBA" id="ARBA00022917"/>
    </source>
</evidence>
<dbReference type="PANTHER" id="PTHR30075:SF2">
    <property type="entry name" value="GLYCINE--TRNA LIGASE, CHLOROPLASTIC_MITOCHONDRIAL 2"/>
    <property type="match status" value="1"/>
</dbReference>
<evidence type="ECO:0000313" key="14">
    <source>
        <dbReference type="Proteomes" id="UP000245506"/>
    </source>
</evidence>
<dbReference type="RefSeq" id="WP_109823359.1">
    <property type="nucleotide sequence ID" value="NZ_QGKL01000029.1"/>
</dbReference>
<comment type="catalytic activity">
    <reaction evidence="10 11">
        <text>tRNA(Gly) + glycine + ATP = glycyl-tRNA(Gly) + AMP + diphosphate</text>
        <dbReference type="Rhea" id="RHEA:16013"/>
        <dbReference type="Rhea" id="RHEA-COMP:9664"/>
        <dbReference type="Rhea" id="RHEA-COMP:9683"/>
        <dbReference type="ChEBI" id="CHEBI:30616"/>
        <dbReference type="ChEBI" id="CHEBI:33019"/>
        <dbReference type="ChEBI" id="CHEBI:57305"/>
        <dbReference type="ChEBI" id="CHEBI:78442"/>
        <dbReference type="ChEBI" id="CHEBI:78522"/>
        <dbReference type="ChEBI" id="CHEBI:456215"/>
        <dbReference type="EC" id="6.1.1.14"/>
    </reaction>
</comment>
<dbReference type="InterPro" id="IPR006194">
    <property type="entry name" value="Gly-tRNA-synth_heterodimer"/>
</dbReference>
<evidence type="ECO:0000256" key="2">
    <source>
        <dbReference type="ARBA" id="ARBA00008226"/>
    </source>
</evidence>
<comment type="caution">
    <text evidence="13">The sequence shown here is derived from an EMBL/GenBank/DDBJ whole genome shotgun (WGS) entry which is preliminary data.</text>
</comment>
<evidence type="ECO:0000256" key="1">
    <source>
        <dbReference type="ARBA" id="ARBA00004496"/>
    </source>
</evidence>
<keyword evidence="14" id="KW-1185">Reference proteome</keyword>
<dbReference type="OrthoDB" id="9775440at2"/>
<evidence type="ECO:0000256" key="3">
    <source>
        <dbReference type="ARBA" id="ARBA00011209"/>
    </source>
</evidence>
<comment type="similarity">
    <text evidence="2 11">Belongs to the class-II aminoacyl-tRNA synthetase family.</text>
</comment>
<dbReference type="EMBL" id="QGKL01000029">
    <property type="protein sequence ID" value="PWQ96388.1"/>
    <property type="molecule type" value="Genomic_DNA"/>
</dbReference>
<dbReference type="Proteomes" id="UP000245506">
    <property type="component" value="Unassembled WGS sequence"/>
</dbReference>
<dbReference type="GO" id="GO:0004814">
    <property type="term" value="F:arginine-tRNA ligase activity"/>
    <property type="evidence" value="ECO:0007669"/>
    <property type="project" value="InterPro"/>
</dbReference>
<keyword evidence="9 11" id="KW-0030">Aminoacyl-tRNA synthetase</keyword>
<dbReference type="GO" id="GO:0005829">
    <property type="term" value="C:cytosol"/>
    <property type="evidence" value="ECO:0007669"/>
    <property type="project" value="TreeGrafter"/>
</dbReference>
<evidence type="ECO:0000256" key="4">
    <source>
        <dbReference type="ARBA" id="ARBA00022490"/>
    </source>
</evidence>
<organism evidence="13 14">
    <name type="scientific">Leucothrix arctica</name>
    <dbReference type="NCBI Taxonomy" id="1481894"/>
    <lineage>
        <taxon>Bacteria</taxon>
        <taxon>Pseudomonadati</taxon>
        <taxon>Pseudomonadota</taxon>
        <taxon>Gammaproteobacteria</taxon>
        <taxon>Thiotrichales</taxon>
        <taxon>Thiotrichaceae</taxon>
        <taxon>Leucothrix</taxon>
    </lineage>
</organism>
<keyword evidence="7 11" id="KW-0067">ATP-binding</keyword>
<dbReference type="SUPFAM" id="SSF109604">
    <property type="entry name" value="HD-domain/PDEase-like"/>
    <property type="match status" value="1"/>
</dbReference>
<gene>
    <name evidence="11" type="primary">glyS</name>
    <name evidence="13" type="ORF">DKT75_10415</name>
</gene>
<protein>
    <recommendedName>
        <fullName evidence="11">Glycine--tRNA ligase beta subunit</fullName>
        <ecNumber evidence="11">6.1.1.14</ecNumber>
    </recommendedName>
    <alternativeName>
        <fullName evidence="11">Glycyl-tRNA synthetase beta subunit</fullName>
        <shortName evidence="11">GlyRS</shortName>
    </alternativeName>
</protein>
<evidence type="ECO:0000256" key="7">
    <source>
        <dbReference type="ARBA" id="ARBA00022840"/>
    </source>
</evidence>
<dbReference type="NCBIfam" id="TIGR00211">
    <property type="entry name" value="glyS"/>
    <property type="match status" value="1"/>
</dbReference>
<dbReference type="Pfam" id="PF02092">
    <property type="entry name" value="tRNA_synt_2f"/>
    <property type="match status" value="1"/>
</dbReference>
<dbReference type="PROSITE" id="PS50861">
    <property type="entry name" value="AA_TRNA_LIGASE_II_GLYAB"/>
    <property type="match status" value="1"/>
</dbReference>
<dbReference type="GO" id="GO:0006426">
    <property type="term" value="P:glycyl-tRNA aminoacylation"/>
    <property type="evidence" value="ECO:0007669"/>
    <property type="project" value="UniProtKB-UniRule"/>
</dbReference>
<comment type="subcellular location">
    <subcellularLocation>
        <location evidence="1 11">Cytoplasm</location>
    </subcellularLocation>
</comment>
<feature type="domain" description="DALR anticodon binding" evidence="12">
    <location>
        <begin position="581"/>
        <end position="678"/>
    </location>
</feature>
<dbReference type="GO" id="GO:0004820">
    <property type="term" value="F:glycine-tRNA ligase activity"/>
    <property type="evidence" value="ECO:0007669"/>
    <property type="project" value="UniProtKB-UniRule"/>
</dbReference>
<keyword evidence="8 11" id="KW-0648">Protein biosynthesis</keyword>
<sequence>MTTTADLLIEIGTEELPPKTLNKLSAALTSHFAASLKEANLEHGEVTSYSSPRRLAIMVKDVAAFQADQLVEKRGPALKAALDKEGNPSKAAQGFARSCGIEFDQLQQIETSKGTYLNFKQEVKGLAATALLPDMLNKALAALPIAKRMRWGASDIEFVRPVHWIVFLLGDDIVDAEVLGIQSGRDSRGHRFHHPENITLNKATDYLAALEKAYVMADQPSRRESVRQQATDSAIALGGTAVIDADLLDEVTNLVEWPVAVHGNFPEKFLDIPQECLISSMQDHQKYFPVVDADGKLMPHFITISNIESSDVEVVRDGNERVISPRFSDAAFFWEQDCKIPLIERSEATKKIVFQQKLGTLFEKTERVALLAGNIAEQLGENVEHAVRAAKLSKCDLSSDMVYEFTDLQGIMGRYYALSDGEPEAVAYALEEQYKPGFAGDTIPQYMTGKILSLSDKLDTILGIFAIGQKPTGTKDPFALRRAALGALRIIIEGDLKLDLRDLLSFAAAGLQDKVDAKAAIDTTYQYIMERLRAYYQDQGVGPDVVEAVSAMNISSPIEFEHRVKAVNVFKELPEAVPLAAANKRIANILKKLDEPVTESVKVDLFIEAQEPALYDVIKQQQSKLEPLLASNNYQEALLSLAAIRPEVDAFFDGVMIMSDDIALKNNRLALLTELRALFLQVADLSSLQGA</sequence>
<evidence type="ECO:0000259" key="12">
    <source>
        <dbReference type="Pfam" id="PF05746"/>
    </source>
</evidence>
<name>A0A317CCW6_9GAMM</name>
<proteinExistence type="inferred from homology"/>
<dbReference type="GO" id="GO:0006420">
    <property type="term" value="P:arginyl-tRNA aminoacylation"/>
    <property type="evidence" value="ECO:0007669"/>
    <property type="project" value="InterPro"/>
</dbReference>
<dbReference type="InterPro" id="IPR008909">
    <property type="entry name" value="DALR_anticod-bd"/>
</dbReference>
<evidence type="ECO:0000256" key="6">
    <source>
        <dbReference type="ARBA" id="ARBA00022741"/>
    </source>
</evidence>
<evidence type="ECO:0000256" key="10">
    <source>
        <dbReference type="ARBA" id="ARBA00047937"/>
    </source>
</evidence>
<keyword evidence="4 11" id="KW-0963">Cytoplasm</keyword>
<dbReference type="PANTHER" id="PTHR30075">
    <property type="entry name" value="GLYCYL-TRNA SYNTHETASE"/>
    <property type="match status" value="1"/>
</dbReference>
<evidence type="ECO:0000256" key="5">
    <source>
        <dbReference type="ARBA" id="ARBA00022598"/>
    </source>
</evidence>
<evidence type="ECO:0000313" key="13">
    <source>
        <dbReference type="EMBL" id="PWQ96388.1"/>
    </source>
</evidence>
<accession>A0A317CCW6</accession>
<dbReference type="HAMAP" id="MF_00255">
    <property type="entry name" value="Gly_tRNA_synth_beta"/>
    <property type="match status" value="1"/>
</dbReference>
<dbReference type="PRINTS" id="PR01045">
    <property type="entry name" value="TRNASYNTHGB"/>
</dbReference>
<evidence type="ECO:0000256" key="11">
    <source>
        <dbReference type="HAMAP-Rule" id="MF_00255"/>
    </source>
</evidence>
<keyword evidence="6 11" id="KW-0547">Nucleotide-binding</keyword>
<evidence type="ECO:0000256" key="9">
    <source>
        <dbReference type="ARBA" id="ARBA00023146"/>
    </source>
</evidence>
<dbReference type="GO" id="GO:0005524">
    <property type="term" value="F:ATP binding"/>
    <property type="evidence" value="ECO:0007669"/>
    <property type="project" value="UniProtKB-UniRule"/>
</dbReference>
<comment type="subunit">
    <text evidence="3 11">Tetramer of two alpha and two beta subunits.</text>
</comment>
<keyword evidence="5 11" id="KW-0436">Ligase</keyword>